<evidence type="ECO:0000256" key="1">
    <source>
        <dbReference type="SAM" id="MobiDB-lite"/>
    </source>
</evidence>
<dbReference type="EMBL" id="OX458333">
    <property type="protein sequence ID" value="CAI8730029.1"/>
    <property type="molecule type" value="Genomic_DNA"/>
</dbReference>
<sequence length="153" mass="16055">MQRAYGWVIYDLLKQEIQLFEQGKLSPGKVVVRLEEWLAVTADVKMTPDTEVNLTPWGKMAAFLSRGNVDSGAVSGDQSIGPTGPWHQSHRAGAGRLAQHGTQVPAQRKRVAPVPAAGAPPLQVGSLQSLSAATHRGGTSALDSGHGAAARAS</sequence>
<evidence type="ECO:0000313" key="3">
    <source>
        <dbReference type="Proteomes" id="UP001162030"/>
    </source>
</evidence>
<evidence type="ECO:0000313" key="2">
    <source>
        <dbReference type="EMBL" id="CAI8730029.1"/>
    </source>
</evidence>
<proteinExistence type="predicted"/>
<dbReference type="Proteomes" id="UP001162030">
    <property type="component" value="Chromosome"/>
</dbReference>
<name>A0ABN8WXI0_9GAMM</name>
<accession>A0ABN8WXI0</accession>
<reference evidence="2 3" key="1">
    <citation type="submission" date="2023-03" db="EMBL/GenBank/DDBJ databases">
        <authorList>
            <person name="Pearce D."/>
        </authorList>
    </citation>
    <scope>NUCLEOTIDE SEQUENCE [LARGE SCALE GENOMIC DNA]</scope>
    <source>
        <strain evidence="2">Msz</strain>
    </source>
</reference>
<protein>
    <submittedName>
        <fullName evidence="2">Uncharacterized protein</fullName>
    </submittedName>
</protein>
<keyword evidence="3" id="KW-1185">Reference proteome</keyword>
<feature type="region of interest" description="Disordered" evidence="1">
    <location>
        <begin position="70"/>
        <end position="153"/>
    </location>
</feature>
<gene>
    <name evidence="2" type="ORF">MSZNOR_0262</name>
</gene>
<feature type="compositionally biased region" description="Low complexity" evidence="1">
    <location>
        <begin position="112"/>
        <end position="121"/>
    </location>
</feature>
<organism evidence="2 3">
    <name type="scientific">Methylocaldum szegediense</name>
    <dbReference type="NCBI Taxonomy" id="73780"/>
    <lineage>
        <taxon>Bacteria</taxon>
        <taxon>Pseudomonadati</taxon>
        <taxon>Pseudomonadota</taxon>
        <taxon>Gammaproteobacteria</taxon>
        <taxon>Methylococcales</taxon>
        <taxon>Methylococcaceae</taxon>
        <taxon>Methylocaldum</taxon>
    </lineage>
</organism>